<dbReference type="InterPro" id="IPR036948">
    <property type="entry name" value="Ribosomal_eL21_sf"/>
</dbReference>
<evidence type="ECO:0000256" key="5">
    <source>
        <dbReference type="ARBA" id="ARBA00035508"/>
    </source>
</evidence>
<dbReference type="GO" id="GO:0003735">
    <property type="term" value="F:structural constituent of ribosome"/>
    <property type="evidence" value="ECO:0007669"/>
    <property type="project" value="InterPro"/>
</dbReference>
<evidence type="ECO:0000256" key="2">
    <source>
        <dbReference type="ARBA" id="ARBA00022980"/>
    </source>
</evidence>
<protein>
    <recommendedName>
        <fullName evidence="4">Large ribosomal subunit protein eL21</fullName>
    </recommendedName>
    <alternativeName>
        <fullName evidence="5">50S ribosomal protein L21e</fullName>
    </alternativeName>
</protein>
<comment type="caution">
    <text evidence="7">The sequence shown here is derived from an EMBL/GenBank/DDBJ whole genome shotgun (WGS) entry which is preliminary data.</text>
</comment>
<dbReference type="Pfam" id="PF01157">
    <property type="entry name" value="Ribosomal_L21e"/>
    <property type="match status" value="1"/>
</dbReference>
<keyword evidence="3" id="KW-0687">Ribonucleoprotein</keyword>
<dbReference type="GO" id="GO:0005840">
    <property type="term" value="C:ribosome"/>
    <property type="evidence" value="ECO:0007669"/>
    <property type="project" value="UniProtKB-KW"/>
</dbReference>
<reference evidence="7" key="2">
    <citation type="journal article" date="2014" name="ISME J.">
        <title>Microbial stratification in low pH oxic and suboxic macroscopic growths along an acid mine drainage.</title>
        <authorList>
            <person name="Mendez-Garcia C."/>
            <person name="Mesa V."/>
            <person name="Sprenger R.R."/>
            <person name="Richter M."/>
            <person name="Diez M.S."/>
            <person name="Solano J."/>
            <person name="Bargiela R."/>
            <person name="Golyshina O.V."/>
            <person name="Manteca A."/>
            <person name="Ramos J.L."/>
            <person name="Gallego J.R."/>
            <person name="Llorente I."/>
            <person name="Martins Dos Santos V.A."/>
            <person name="Jensen O.N."/>
            <person name="Pelaez A.I."/>
            <person name="Sanchez J."/>
            <person name="Ferrer M."/>
        </authorList>
    </citation>
    <scope>NUCLEOTIDE SEQUENCE</scope>
</reference>
<dbReference type="AlphaFoldDB" id="T0YTD5"/>
<dbReference type="HAMAP" id="MF_00369">
    <property type="entry name" value="Ribosomal_eL21"/>
    <property type="match status" value="1"/>
</dbReference>
<gene>
    <name evidence="7" type="ORF">B2A_11315</name>
</gene>
<evidence type="ECO:0000256" key="1">
    <source>
        <dbReference type="ARBA" id="ARBA00008427"/>
    </source>
</evidence>
<reference evidence="7" key="1">
    <citation type="submission" date="2013-08" db="EMBL/GenBank/DDBJ databases">
        <authorList>
            <person name="Mendez C."/>
            <person name="Richter M."/>
            <person name="Ferrer M."/>
            <person name="Sanchez J."/>
        </authorList>
    </citation>
    <scope>NUCLEOTIDE SEQUENCE</scope>
</reference>
<name>T0YTD5_9ZZZZ</name>
<dbReference type="Gene3D" id="2.30.30.70">
    <property type="entry name" value="Ribosomal protein L21"/>
    <property type="match status" value="1"/>
</dbReference>
<proteinExistence type="inferred from homology"/>
<evidence type="ECO:0000256" key="3">
    <source>
        <dbReference type="ARBA" id="ARBA00023274"/>
    </source>
</evidence>
<dbReference type="InterPro" id="IPR022856">
    <property type="entry name" value="Ribosomal_eL21_arc"/>
</dbReference>
<keyword evidence="2 7" id="KW-0689">Ribosomal protein</keyword>
<dbReference type="InterPro" id="IPR001147">
    <property type="entry name" value="Ribosomal_eL21"/>
</dbReference>
<organism evidence="7">
    <name type="scientific">mine drainage metagenome</name>
    <dbReference type="NCBI Taxonomy" id="410659"/>
    <lineage>
        <taxon>unclassified sequences</taxon>
        <taxon>metagenomes</taxon>
        <taxon>ecological metagenomes</taxon>
    </lineage>
</organism>
<comment type="similarity">
    <text evidence="1">Belongs to the eukaryotic ribosomal protein eL21 family.</text>
</comment>
<evidence type="ECO:0000313" key="7">
    <source>
        <dbReference type="EMBL" id="EQD38856.1"/>
    </source>
</evidence>
<dbReference type="SUPFAM" id="SSF50104">
    <property type="entry name" value="Translation proteins SH3-like domain"/>
    <property type="match status" value="1"/>
</dbReference>
<dbReference type="InterPro" id="IPR008991">
    <property type="entry name" value="Translation_prot_SH3-like_sf"/>
</dbReference>
<evidence type="ECO:0000256" key="6">
    <source>
        <dbReference type="SAM" id="MobiDB-lite"/>
    </source>
</evidence>
<dbReference type="EMBL" id="AUZZ01008162">
    <property type="protein sequence ID" value="EQD38856.1"/>
    <property type="molecule type" value="Genomic_DNA"/>
</dbReference>
<accession>T0YTD5</accession>
<dbReference type="GO" id="GO:0006412">
    <property type="term" value="P:translation"/>
    <property type="evidence" value="ECO:0007669"/>
    <property type="project" value="InterPro"/>
</dbReference>
<evidence type="ECO:0000256" key="4">
    <source>
        <dbReference type="ARBA" id="ARBA00035219"/>
    </source>
</evidence>
<dbReference type="GO" id="GO:1990904">
    <property type="term" value="C:ribonucleoprotein complex"/>
    <property type="evidence" value="ECO:0007669"/>
    <property type="project" value="UniProtKB-KW"/>
</dbReference>
<feature type="region of interest" description="Disordered" evidence="6">
    <location>
        <begin position="1"/>
        <end position="21"/>
    </location>
</feature>
<sequence length="95" mass="10569">MKKSNGLLSGRSRNLTRHHKPSQLAIRDLLKSFNIGDRVAIVPKGNNRDIPHPRFKGKVGIVLGKRGSAYIVDVKDVKAHKQLIVSSKHLEKVSL</sequence>